<feature type="region of interest" description="Disordered" evidence="1">
    <location>
        <begin position="62"/>
        <end position="105"/>
    </location>
</feature>
<evidence type="ECO:0000313" key="3">
    <source>
        <dbReference type="Proteomes" id="UP001642406"/>
    </source>
</evidence>
<feature type="compositionally biased region" description="Basic and acidic residues" evidence="1">
    <location>
        <begin position="80"/>
        <end position="90"/>
    </location>
</feature>
<sequence length="119" mass="13552">MYSEYAGRITVTYIDDPEEYLRQKKIWVEQEVAARLRARLKSQGAASRLRVWRARKQKQQLKDCKEVQKSSSSKVASEQVKPEVSSKPDAGKPQQASSEQVTSSLPQQGVTFSLCYRSK</sequence>
<proteinExistence type="predicted"/>
<dbReference type="EMBL" id="CAWUHC010000098">
    <property type="protein sequence ID" value="CAK7231809.1"/>
    <property type="molecule type" value="Genomic_DNA"/>
</dbReference>
<reference evidence="2 3" key="1">
    <citation type="submission" date="2024-01" db="EMBL/GenBank/DDBJ databases">
        <authorList>
            <person name="Allen C."/>
            <person name="Tagirdzhanova G."/>
        </authorList>
    </citation>
    <scope>NUCLEOTIDE SEQUENCE [LARGE SCALE GENOMIC DNA]</scope>
</reference>
<dbReference type="Proteomes" id="UP001642406">
    <property type="component" value="Unassembled WGS sequence"/>
</dbReference>
<organism evidence="2 3">
    <name type="scientific">Sporothrix bragantina</name>
    <dbReference type="NCBI Taxonomy" id="671064"/>
    <lineage>
        <taxon>Eukaryota</taxon>
        <taxon>Fungi</taxon>
        <taxon>Dikarya</taxon>
        <taxon>Ascomycota</taxon>
        <taxon>Pezizomycotina</taxon>
        <taxon>Sordariomycetes</taxon>
        <taxon>Sordariomycetidae</taxon>
        <taxon>Ophiostomatales</taxon>
        <taxon>Ophiostomataceae</taxon>
        <taxon>Sporothrix</taxon>
    </lineage>
</organism>
<keyword evidence="3" id="KW-1185">Reference proteome</keyword>
<protein>
    <submittedName>
        <fullName evidence="2">Uncharacterized protein</fullName>
    </submittedName>
</protein>
<gene>
    <name evidence="2" type="ORF">SBRCBS47491_008055</name>
</gene>
<name>A0ABP0CKS2_9PEZI</name>
<comment type="caution">
    <text evidence="2">The sequence shown here is derived from an EMBL/GenBank/DDBJ whole genome shotgun (WGS) entry which is preliminary data.</text>
</comment>
<evidence type="ECO:0000313" key="2">
    <source>
        <dbReference type="EMBL" id="CAK7231809.1"/>
    </source>
</evidence>
<accession>A0ABP0CKS2</accession>
<evidence type="ECO:0000256" key="1">
    <source>
        <dbReference type="SAM" id="MobiDB-lite"/>
    </source>
</evidence>
<feature type="compositionally biased region" description="Polar residues" evidence="1">
    <location>
        <begin position="94"/>
        <end position="105"/>
    </location>
</feature>